<keyword evidence="1" id="KW-1133">Transmembrane helix</keyword>
<name>A0A543CNR3_9ACTN</name>
<keyword evidence="1" id="KW-0812">Transmembrane</keyword>
<evidence type="ECO:0000256" key="1">
    <source>
        <dbReference type="SAM" id="Phobius"/>
    </source>
</evidence>
<accession>A0A543CNR3</accession>
<keyword evidence="3" id="KW-1185">Reference proteome</keyword>
<dbReference type="Pfam" id="PF12277">
    <property type="entry name" value="DUF3618"/>
    <property type="match status" value="1"/>
</dbReference>
<proteinExistence type="predicted"/>
<evidence type="ECO:0000313" key="2">
    <source>
        <dbReference type="EMBL" id="TQL98742.1"/>
    </source>
</evidence>
<comment type="caution">
    <text evidence="2">The sequence shown here is derived from an EMBL/GenBank/DDBJ whole genome shotgun (WGS) entry which is preliminary data.</text>
</comment>
<reference evidence="2 3" key="1">
    <citation type="submission" date="2019-06" db="EMBL/GenBank/DDBJ databases">
        <title>Sequencing the genomes of 1000 actinobacteria strains.</title>
        <authorList>
            <person name="Klenk H.-P."/>
        </authorList>
    </citation>
    <scope>NUCLEOTIDE SEQUENCE [LARGE SCALE GENOMIC DNA]</scope>
    <source>
        <strain evidence="2 3">DSM 102200</strain>
    </source>
</reference>
<dbReference type="InterPro" id="IPR022062">
    <property type="entry name" value="DUF3618"/>
</dbReference>
<protein>
    <submittedName>
        <fullName evidence="2">Uncharacterized protein DUF3618</fullName>
    </submittedName>
</protein>
<feature type="transmembrane region" description="Helical" evidence="1">
    <location>
        <begin position="73"/>
        <end position="94"/>
    </location>
</feature>
<dbReference type="Proteomes" id="UP000316096">
    <property type="component" value="Unassembled WGS sequence"/>
</dbReference>
<sequence>MMADKTRDPAAIEREIERTREELARSIDLLAERLSPKRVAQRGTAKAREEAGHVASDIRAMVRRESAERMSPLTGPVLISAGLLVTGVAVRLLLRRRRT</sequence>
<keyword evidence="1" id="KW-0472">Membrane</keyword>
<dbReference type="AlphaFoldDB" id="A0A543CNR3"/>
<evidence type="ECO:0000313" key="3">
    <source>
        <dbReference type="Proteomes" id="UP000316096"/>
    </source>
</evidence>
<dbReference type="EMBL" id="VFOZ01000001">
    <property type="protein sequence ID" value="TQL98742.1"/>
    <property type="molecule type" value="Genomic_DNA"/>
</dbReference>
<organism evidence="2 3">
    <name type="scientific">Actinoallomurus bryophytorum</name>
    <dbReference type="NCBI Taxonomy" id="1490222"/>
    <lineage>
        <taxon>Bacteria</taxon>
        <taxon>Bacillati</taxon>
        <taxon>Actinomycetota</taxon>
        <taxon>Actinomycetes</taxon>
        <taxon>Streptosporangiales</taxon>
        <taxon>Thermomonosporaceae</taxon>
        <taxon>Actinoallomurus</taxon>
    </lineage>
</organism>
<gene>
    <name evidence="2" type="ORF">FB559_4374</name>
</gene>